<evidence type="ECO:0000259" key="3">
    <source>
        <dbReference type="Pfam" id="PF26449"/>
    </source>
</evidence>
<feature type="domain" description="DUF8128" evidence="3">
    <location>
        <begin position="85"/>
        <end position="338"/>
    </location>
</feature>
<dbReference type="InterPro" id="IPR002789">
    <property type="entry name" value="HerA_central"/>
</dbReference>
<proteinExistence type="predicted"/>
<comment type="caution">
    <text evidence="4">The sequence shown here is derived from an EMBL/GenBank/DDBJ whole genome shotgun (WGS) entry which is preliminary data.</text>
</comment>
<dbReference type="Pfam" id="PF01935">
    <property type="entry name" value="DUF87"/>
    <property type="match status" value="1"/>
</dbReference>
<feature type="domain" description="Helicase HerA central" evidence="2">
    <location>
        <begin position="369"/>
        <end position="471"/>
    </location>
</feature>
<keyword evidence="1" id="KW-1133">Transmembrane helix</keyword>
<dbReference type="PANTHER" id="PTHR30121">
    <property type="entry name" value="UNCHARACTERIZED PROTEIN YJGR-RELATED"/>
    <property type="match status" value="1"/>
</dbReference>
<dbReference type="InterPro" id="IPR027417">
    <property type="entry name" value="P-loop_NTPase"/>
</dbReference>
<keyword evidence="1" id="KW-0472">Membrane</keyword>
<evidence type="ECO:0000313" key="4">
    <source>
        <dbReference type="EMBL" id="PIR06366.1"/>
    </source>
</evidence>
<keyword evidence="1" id="KW-0812">Transmembrane</keyword>
<dbReference type="EMBL" id="PCWR01000057">
    <property type="protein sequence ID" value="PIR06366.1"/>
    <property type="molecule type" value="Genomic_DNA"/>
</dbReference>
<evidence type="ECO:0000256" key="1">
    <source>
        <dbReference type="SAM" id="Phobius"/>
    </source>
</evidence>
<sequence>MFFYFLLLIILAAGGGFLFYHFFKKQRYQKLLDELQLKLLAIKLVKSSKEGKDLKQEINISEQLFNTLASIKKPFIFEAAVPYVGEEIIFYLAVPASYLSSVERQIQAFFPASQVEPVEDYNIFNYYGVAAGALVFQKEKAALPIKTYQELNSDTFSPILGGLSKVNVLGEGGAIQVVVQPALPSTKKEIAAVLKNVKKGGKITESAEKLTMADISEALSPSEKKENKSEKVIDESAIKAVEMKLSKPLFQVNVRLMASATNPVEAQSILESLAGGFSQFASPERNFFKITKPKNLQKIIHQFSFREFDSKTSMVLNSEELVSIFHLPTVFTEVAKIKWLKSKEAEPPANLPEKGLLLGTSLFRGQVKPVYLTDKDRRRHLYIIGQTGTGKSVLLSNMVSDDIKKGKGAAIIDPHGDTAEAILSLVPQERFEDVVIFDPSDLEKPVGLNMLEYDFNRPEEKTFIVNEMLEIFDKLYDLKTTGGPMFEQYLRNALQLLMEDMPNEPATLTEVPRIFTDADYRERKLSRISNPIVVDFWTKEAIKAGGEAALQNVTPYITSKFNVFLTNDYVRPIIGQFRSTIDFRKIMDEGKILIVNLSKGRIGDINANLLGMVIIGKLLKAAFSRVDTPESERQDFYLYIDEFQNFSTDSIATILSEARKYRLDLIIAHQFIAQLTEKIRDAVFGNVGSMVAFRISAQDAEFVVKQFEPIFTISDLINIDNFNAHVKLLINNQPASPFNIKTPAPLKGDPQIVSGLKKLSRLKYGRNRQEVEKEIYLRLRT</sequence>
<dbReference type="AlphaFoldDB" id="A0A2H0NE67"/>
<evidence type="ECO:0008006" key="6">
    <source>
        <dbReference type="Google" id="ProtNLM"/>
    </source>
</evidence>
<dbReference type="InterPro" id="IPR058441">
    <property type="entry name" value="DUF8128"/>
</dbReference>
<evidence type="ECO:0000259" key="2">
    <source>
        <dbReference type="Pfam" id="PF01935"/>
    </source>
</evidence>
<dbReference type="SUPFAM" id="SSF52540">
    <property type="entry name" value="P-loop containing nucleoside triphosphate hydrolases"/>
    <property type="match status" value="1"/>
</dbReference>
<dbReference type="InterPro" id="IPR051162">
    <property type="entry name" value="T4SS_component"/>
</dbReference>
<dbReference type="Pfam" id="PF26449">
    <property type="entry name" value="DUF8128"/>
    <property type="match status" value="1"/>
</dbReference>
<organism evidence="4 5">
    <name type="scientific">Candidatus Jorgensenbacteria bacterium CG11_big_fil_rev_8_21_14_0_20_38_23</name>
    <dbReference type="NCBI Taxonomy" id="1974594"/>
    <lineage>
        <taxon>Bacteria</taxon>
        <taxon>Candidatus Joergenseniibacteriota</taxon>
    </lineage>
</organism>
<name>A0A2H0NE67_9BACT</name>
<dbReference type="Proteomes" id="UP000228867">
    <property type="component" value="Unassembled WGS sequence"/>
</dbReference>
<gene>
    <name evidence="4" type="ORF">COV54_02690</name>
</gene>
<protein>
    <recommendedName>
        <fullName evidence="6">Type IV secretion system coupling protein TraD DNA-binding domain-containing protein</fullName>
    </recommendedName>
</protein>
<accession>A0A2H0NE67</accession>
<evidence type="ECO:0000313" key="5">
    <source>
        <dbReference type="Proteomes" id="UP000228867"/>
    </source>
</evidence>
<dbReference type="PANTHER" id="PTHR30121:SF11">
    <property type="entry name" value="AAA+ ATPASE DOMAIN-CONTAINING PROTEIN"/>
    <property type="match status" value="1"/>
</dbReference>
<feature type="transmembrane region" description="Helical" evidence="1">
    <location>
        <begin position="6"/>
        <end position="23"/>
    </location>
</feature>
<dbReference type="CDD" id="cd01127">
    <property type="entry name" value="TrwB_TraG_TraD_VirD4"/>
    <property type="match status" value="1"/>
</dbReference>
<dbReference type="Gene3D" id="3.40.50.300">
    <property type="entry name" value="P-loop containing nucleotide triphosphate hydrolases"/>
    <property type="match status" value="2"/>
</dbReference>
<reference evidence="4 5" key="1">
    <citation type="submission" date="2017-09" db="EMBL/GenBank/DDBJ databases">
        <title>Depth-based differentiation of microbial function through sediment-hosted aquifers and enrichment of novel symbionts in the deep terrestrial subsurface.</title>
        <authorList>
            <person name="Probst A.J."/>
            <person name="Ladd B."/>
            <person name="Jarett J.K."/>
            <person name="Geller-Mcgrath D.E."/>
            <person name="Sieber C.M."/>
            <person name="Emerson J.B."/>
            <person name="Anantharaman K."/>
            <person name="Thomas B.C."/>
            <person name="Malmstrom R."/>
            <person name="Stieglmeier M."/>
            <person name="Klingl A."/>
            <person name="Woyke T."/>
            <person name="Ryan C.M."/>
            <person name="Banfield J.F."/>
        </authorList>
    </citation>
    <scope>NUCLEOTIDE SEQUENCE [LARGE SCALE GENOMIC DNA]</scope>
    <source>
        <strain evidence="4">CG11_big_fil_rev_8_21_14_0_20_38_23</strain>
    </source>
</reference>